<feature type="chain" id="PRO_5030161001" description="peptidylprolyl isomerase" evidence="3">
    <location>
        <begin position="33"/>
        <end position="247"/>
    </location>
</feature>
<dbReference type="InterPro" id="IPR001179">
    <property type="entry name" value="PPIase_FKBP_dom"/>
</dbReference>
<feature type="compositionally biased region" description="Low complexity" evidence="2">
    <location>
        <begin position="220"/>
        <end position="238"/>
    </location>
</feature>
<dbReference type="Gene3D" id="3.10.50.40">
    <property type="match status" value="1"/>
</dbReference>
<evidence type="ECO:0000256" key="1">
    <source>
        <dbReference type="PROSITE-ProRule" id="PRU00277"/>
    </source>
</evidence>
<dbReference type="SUPFAM" id="SSF54534">
    <property type="entry name" value="FKBP-like"/>
    <property type="match status" value="1"/>
</dbReference>
<feature type="signal peptide" evidence="3">
    <location>
        <begin position="1"/>
        <end position="32"/>
    </location>
</feature>
<dbReference type="PROSITE" id="PS50059">
    <property type="entry name" value="FKBP_PPIASE"/>
    <property type="match status" value="1"/>
</dbReference>
<accession>A0A6V2SPF4</accession>
<gene>
    <name evidence="5" type="ORF">EHUX00137_LOCUS25333</name>
</gene>
<name>A0A6V2SPF4_EMIHU</name>
<sequence>MRLDASPALTRRGALAALSLLPALLPSQPASALFGLGGAGNSPTVEVLEQPELCQGRAQAQDFVAVRYTGRFADGRAFDTRYAARPLVYQLGSFYLPGVDAALAGRCVGTKLRLQWASSPRPRLEDDAQQLPAGSRLQLELELVTIKYSLFGETMRDPANSYFFAPGPVTLSSAYDPRGHASGLPPQVKRDNPFALGPTEDSLISNSKGVLKPFVGEGVGLPEAPPEAAEAEGAGAPLRGSRTGKDG</sequence>
<dbReference type="EC" id="5.2.1.8" evidence="1"/>
<feature type="region of interest" description="Disordered" evidence="2">
    <location>
        <begin position="214"/>
        <end position="247"/>
    </location>
</feature>
<keyword evidence="3" id="KW-0732">Signal</keyword>
<evidence type="ECO:0000259" key="4">
    <source>
        <dbReference type="PROSITE" id="PS50059"/>
    </source>
</evidence>
<comment type="catalytic activity">
    <reaction evidence="1">
        <text>[protein]-peptidylproline (omega=180) = [protein]-peptidylproline (omega=0)</text>
        <dbReference type="Rhea" id="RHEA:16237"/>
        <dbReference type="Rhea" id="RHEA-COMP:10747"/>
        <dbReference type="Rhea" id="RHEA-COMP:10748"/>
        <dbReference type="ChEBI" id="CHEBI:83833"/>
        <dbReference type="ChEBI" id="CHEBI:83834"/>
        <dbReference type="EC" id="5.2.1.8"/>
    </reaction>
</comment>
<feature type="domain" description="PPIase FKBP-type" evidence="4">
    <location>
        <begin position="61"/>
        <end position="147"/>
    </location>
</feature>
<evidence type="ECO:0000256" key="3">
    <source>
        <dbReference type="SAM" id="SignalP"/>
    </source>
</evidence>
<dbReference type="Pfam" id="PF00254">
    <property type="entry name" value="FKBP_C"/>
    <property type="match status" value="1"/>
</dbReference>
<protein>
    <recommendedName>
        <fullName evidence="1">peptidylprolyl isomerase</fullName>
        <ecNumber evidence="1">5.2.1.8</ecNumber>
    </recommendedName>
</protein>
<evidence type="ECO:0000313" key="5">
    <source>
        <dbReference type="EMBL" id="CAE0562339.1"/>
    </source>
</evidence>
<keyword evidence="1" id="KW-0413">Isomerase</keyword>
<keyword evidence="1" id="KW-0697">Rotamase</keyword>
<reference evidence="5" key="1">
    <citation type="submission" date="2021-01" db="EMBL/GenBank/DDBJ databases">
        <authorList>
            <person name="Corre E."/>
            <person name="Pelletier E."/>
            <person name="Niang G."/>
            <person name="Scheremetjew M."/>
            <person name="Finn R."/>
            <person name="Kale V."/>
            <person name="Holt S."/>
            <person name="Cochrane G."/>
            <person name="Meng A."/>
            <person name="Brown T."/>
            <person name="Cohen L."/>
        </authorList>
    </citation>
    <scope>NUCLEOTIDE SEQUENCE</scope>
    <source>
        <strain evidence="5">379</strain>
    </source>
</reference>
<organism evidence="5">
    <name type="scientific">Emiliania huxleyi</name>
    <name type="common">Coccolithophore</name>
    <name type="synonym">Pontosphaera huxleyi</name>
    <dbReference type="NCBI Taxonomy" id="2903"/>
    <lineage>
        <taxon>Eukaryota</taxon>
        <taxon>Haptista</taxon>
        <taxon>Haptophyta</taxon>
        <taxon>Prymnesiophyceae</taxon>
        <taxon>Isochrysidales</taxon>
        <taxon>Noelaerhabdaceae</taxon>
        <taxon>Emiliania</taxon>
    </lineage>
</organism>
<dbReference type="EMBL" id="HBIR01032601">
    <property type="protein sequence ID" value="CAE0562339.1"/>
    <property type="molecule type" value="Transcribed_RNA"/>
</dbReference>
<dbReference type="InterPro" id="IPR046357">
    <property type="entry name" value="PPIase_dom_sf"/>
</dbReference>
<proteinExistence type="predicted"/>
<dbReference type="AlphaFoldDB" id="A0A6V2SPF4"/>
<evidence type="ECO:0000256" key="2">
    <source>
        <dbReference type="SAM" id="MobiDB-lite"/>
    </source>
</evidence>
<dbReference type="GO" id="GO:0003755">
    <property type="term" value="F:peptidyl-prolyl cis-trans isomerase activity"/>
    <property type="evidence" value="ECO:0007669"/>
    <property type="project" value="UniProtKB-KW"/>
</dbReference>